<dbReference type="OrthoDB" id="65803at2759"/>
<evidence type="ECO:0000256" key="9">
    <source>
        <dbReference type="SAM" id="Coils"/>
    </source>
</evidence>
<feature type="transmembrane region" description="Helical" evidence="10">
    <location>
        <begin position="185"/>
        <end position="208"/>
    </location>
</feature>
<protein>
    <submittedName>
        <fullName evidence="13">Aste57867_9437 protein</fullName>
    </submittedName>
</protein>
<dbReference type="InterPro" id="IPR000727">
    <property type="entry name" value="T_SNARE_dom"/>
</dbReference>
<dbReference type="PANTHER" id="PTHR21230:SF94">
    <property type="entry name" value="T-SNARE COILED-COIL HOMOLOGY DOMAIN-CONTAINING PROTEIN"/>
    <property type="match status" value="1"/>
</dbReference>
<dbReference type="SMART" id="SM00397">
    <property type="entry name" value="t_SNARE"/>
    <property type="match status" value="1"/>
</dbReference>
<evidence type="ECO:0000256" key="2">
    <source>
        <dbReference type="ARBA" id="ARBA00006108"/>
    </source>
</evidence>
<keyword evidence="8 10" id="KW-0472">Membrane</keyword>
<evidence type="ECO:0000313" key="13">
    <source>
        <dbReference type="EMBL" id="VFT86317.1"/>
    </source>
</evidence>
<accession>A0A485KMS6</accession>
<evidence type="ECO:0000256" key="7">
    <source>
        <dbReference type="ARBA" id="ARBA00023054"/>
    </source>
</evidence>
<dbReference type="GO" id="GO:0012507">
    <property type="term" value="C:ER to Golgi transport vesicle membrane"/>
    <property type="evidence" value="ECO:0007669"/>
    <property type="project" value="TreeGrafter"/>
</dbReference>
<evidence type="ECO:0000256" key="6">
    <source>
        <dbReference type="ARBA" id="ARBA00022989"/>
    </source>
</evidence>
<dbReference type="Gene3D" id="1.20.58.400">
    <property type="entry name" value="t-snare proteins"/>
    <property type="match status" value="1"/>
</dbReference>
<keyword evidence="6 10" id="KW-1133">Transmembrane helix</keyword>
<feature type="coiled-coil region" evidence="9">
    <location>
        <begin position="67"/>
        <end position="177"/>
    </location>
</feature>
<dbReference type="Pfam" id="PF05008">
    <property type="entry name" value="V-SNARE"/>
    <property type="match status" value="1"/>
</dbReference>
<dbReference type="Proteomes" id="UP000332933">
    <property type="component" value="Unassembled WGS sequence"/>
</dbReference>
<keyword evidence="4 10" id="KW-0812">Transmembrane</keyword>
<dbReference type="GO" id="GO:0000149">
    <property type="term" value="F:SNARE binding"/>
    <property type="evidence" value="ECO:0007669"/>
    <property type="project" value="TreeGrafter"/>
</dbReference>
<feature type="domain" description="T-SNARE coiled-coil homology" evidence="11">
    <location>
        <begin position="114"/>
        <end position="181"/>
    </location>
</feature>
<dbReference type="GO" id="GO:0006886">
    <property type="term" value="P:intracellular protein transport"/>
    <property type="evidence" value="ECO:0007669"/>
    <property type="project" value="InterPro"/>
</dbReference>
<dbReference type="InterPro" id="IPR007705">
    <property type="entry name" value="Vesicle_trsprt_v-SNARE_N"/>
</dbReference>
<dbReference type="EMBL" id="VJMH01005141">
    <property type="protein sequence ID" value="KAF0700051.1"/>
    <property type="molecule type" value="Genomic_DNA"/>
</dbReference>
<dbReference type="PANTHER" id="PTHR21230">
    <property type="entry name" value="VESICLE TRANSPORT V-SNARE PROTEIN VTI1-RELATED"/>
    <property type="match status" value="1"/>
</dbReference>
<organism evidence="13 14">
    <name type="scientific">Aphanomyces stellatus</name>
    <dbReference type="NCBI Taxonomy" id="120398"/>
    <lineage>
        <taxon>Eukaryota</taxon>
        <taxon>Sar</taxon>
        <taxon>Stramenopiles</taxon>
        <taxon>Oomycota</taxon>
        <taxon>Saprolegniomycetes</taxon>
        <taxon>Saprolegniales</taxon>
        <taxon>Verrucalvaceae</taxon>
        <taxon>Aphanomyces</taxon>
    </lineage>
</organism>
<dbReference type="AlphaFoldDB" id="A0A485KMS6"/>
<dbReference type="EMBL" id="CAADRA010005162">
    <property type="protein sequence ID" value="VFT86317.1"/>
    <property type="molecule type" value="Genomic_DNA"/>
</dbReference>
<dbReference type="GO" id="GO:0005794">
    <property type="term" value="C:Golgi apparatus"/>
    <property type="evidence" value="ECO:0007669"/>
    <property type="project" value="TreeGrafter"/>
</dbReference>
<evidence type="ECO:0000256" key="3">
    <source>
        <dbReference type="ARBA" id="ARBA00022448"/>
    </source>
</evidence>
<comment type="subcellular location">
    <subcellularLocation>
        <location evidence="1">Membrane</location>
        <topology evidence="1">Single-pass type IV membrane protein</topology>
    </subcellularLocation>
</comment>
<dbReference type="SUPFAM" id="SSF47661">
    <property type="entry name" value="t-snare proteins"/>
    <property type="match status" value="1"/>
</dbReference>
<dbReference type="GO" id="GO:0031902">
    <property type="term" value="C:late endosome membrane"/>
    <property type="evidence" value="ECO:0007669"/>
    <property type="project" value="TreeGrafter"/>
</dbReference>
<keyword evidence="5" id="KW-0653">Protein transport</keyword>
<name>A0A485KMS6_9STRA</name>
<sequence>MTEAFQEYYDSFKDARNEAMNVIRRMPEATPSEKAALEGQARTKIEDVSRYFRILEQEGRGGSAHEKRKMQVQLRSCQSDIDKLKNNLNKALLVGQIAPPPTGAAVNPFDAQAQAAAYQQRMDRTGDHLNQAKAQIADIEQTGQHISTNLAQDRERLERAQENVQEVRADTQEASSHLKSLARKAFSNIILMWVIILGLLAAIGYVLYKKLVPKK</sequence>
<dbReference type="GO" id="GO:0005484">
    <property type="term" value="F:SNAP receptor activity"/>
    <property type="evidence" value="ECO:0007669"/>
    <property type="project" value="TreeGrafter"/>
</dbReference>
<dbReference type="GO" id="GO:0006906">
    <property type="term" value="P:vesicle fusion"/>
    <property type="evidence" value="ECO:0007669"/>
    <property type="project" value="TreeGrafter"/>
</dbReference>
<dbReference type="FunFam" id="1.20.5.110:FF:000002">
    <property type="entry name" value="Vesicle transport through interaction with t-SNAREsB"/>
    <property type="match status" value="1"/>
</dbReference>
<reference evidence="13 14" key="1">
    <citation type="submission" date="2019-03" db="EMBL/GenBank/DDBJ databases">
        <authorList>
            <person name="Gaulin E."/>
            <person name="Dumas B."/>
        </authorList>
    </citation>
    <scope>NUCLEOTIDE SEQUENCE [LARGE SCALE GENOMIC DNA]</scope>
    <source>
        <strain evidence="13">CBS 568.67</strain>
    </source>
</reference>
<evidence type="ECO:0000256" key="8">
    <source>
        <dbReference type="ARBA" id="ARBA00023136"/>
    </source>
</evidence>
<evidence type="ECO:0000259" key="11">
    <source>
        <dbReference type="SMART" id="SM00397"/>
    </source>
</evidence>
<reference evidence="12" key="2">
    <citation type="submission" date="2019-06" db="EMBL/GenBank/DDBJ databases">
        <title>Genomics analysis of Aphanomyces spp. identifies a new class of oomycete effector associated with host adaptation.</title>
        <authorList>
            <person name="Gaulin E."/>
        </authorList>
    </citation>
    <scope>NUCLEOTIDE SEQUENCE</scope>
    <source>
        <strain evidence="12">CBS 578.67</strain>
    </source>
</reference>
<dbReference type="SUPFAM" id="SSF58038">
    <property type="entry name" value="SNARE fusion complex"/>
    <property type="match status" value="1"/>
</dbReference>
<proteinExistence type="inferred from homology"/>
<dbReference type="GO" id="GO:0031201">
    <property type="term" value="C:SNARE complex"/>
    <property type="evidence" value="ECO:0007669"/>
    <property type="project" value="TreeGrafter"/>
</dbReference>
<keyword evidence="7 9" id="KW-0175">Coiled coil</keyword>
<evidence type="ECO:0000256" key="4">
    <source>
        <dbReference type="ARBA" id="ARBA00022692"/>
    </source>
</evidence>
<keyword evidence="14" id="KW-1185">Reference proteome</keyword>
<gene>
    <name evidence="13" type="primary">Aste57867_9437</name>
    <name evidence="12" type="ORF">As57867_009401</name>
    <name evidence="13" type="ORF">ASTE57867_9437</name>
</gene>
<evidence type="ECO:0000313" key="12">
    <source>
        <dbReference type="EMBL" id="KAF0700051.1"/>
    </source>
</evidence>
<dbReference type="CDD" id="cd15862">
    <property type="entry name" value="SNARE_Vti1"/>
    <property type="match status" value="1"/>
</dbReference>
<dbReference type="InterPro" id="IPR038407">
    <property type="entry name" value="v-SNARE_N_sf"/>
</dbReference>
<evidence type="ECO:0000256" key="1">
    <source>
        <dbReference type="ARBA" id="ARBA00004211"/>
    </source>
</evidence>
<evidence type="ECO:0000256" key="5">
    <source>
        <dbReference type="ARBA" id="ARBA00022927"/>
    </source>
</evidence>
<evidence type="ECO:0000313" key="14">
    <source>
        <dbReference type="Proteomes" id="UP000332933"/>
    </source>
</evidence>
<dbReference type="InterPro" id="IPR010989">
    <property type="entry name" value="SNARE"/>
</dbReference>
<dbReference type="Pfam" id="PF12352">
    <property type="entry name" value="V-SNARE_C"/>
    <property type="match status" value="1"/>
</dbReference>
<dbReference type="GO" id="GO:0005789">
    <property type="term" value="C:endoplasmic reticulum membrane"/>
    <property type="evidence" value="ECO:0007669"/>
    <property type="project" value="TreeGrafter"/>
</dbReference>
<evidence type="ECO:0000256" key="10">
    <source>
        <dbReference type="SAM" id="Phobius"/>
    </source>
</evidence>
<keyword evidence="3" id="KW-0813">Transport</keyword>
<dbReference type="Gene3D" id="1.20.5.110">
    <property type="match status" value="1"/>
</dbReference>
<comment type="similarity">
    <text evidence="2">Belongs to the VTI1 family.</text>
</comment>